<dbReference type="EMBL" id="WHUW01000018">
    <property type="protein sequence ID" value="KAF8437698.1"/>
    <property type="molecule type" value="Genomic_DNA"/>
</dbReference>
<reference evidence="1" key="2">
    <citation type="journal article" date="2020" name="Nat. Commun.">
        <title>Large-scale genome sequencing of mycorrhizal fungi provides insights into the early evolution of symbiotic traits.</title>
        <authorList>
            <person name="Miyauchi S."/>
            <person name="Kiss E."/>
            <person name="Kuo A."/>
            <person name="Drula E."/>
            <person name="Kohler A."/>
            <person name="Sanchez-Garcia M."/>
            <person name="Morin E."/>
            <person name="Andreopoulos B."/>
            <person name="Barry K.W."/>
            <person name="Bonito G."/>
            <person name="Buee M."/>
            <person name="Carver A."/>
            <person name="Chen C."/>
            <person name="Cichocki N."/>
            <person name="Clum A."/>
            <person name="Culley D."/>
            <person name="Crous P.W."/>
            <person name="Fauchery L."/>
            <person name="Girlanda M."/>
            <person name="Hayes R.D."/>
            <person name="Keri Z."/>
            <person name="LaButti K."/>
            <person name="Lipzen A."/>
            <person name="Lombard V."/>
            <person name="Magnuson J."/>
            <person name="Maillard F."/>
            <person name="Murat C."/>
            <person name="Nolan M."/>
            <person name="Ohm R.A."/>
            <person name="Pangilinan J."/>
            <person name="Pereira M.F."/>
            <person name="Perotto S."/>
            <person name="Peter M."/>
            <person name="Pfister S."/>
            <person name="Riley R."/>
            <person name="Sitrit Y."/>
            <person name="Stielow J.B."/>
            <person name="Szollosi G."/>
            <person name="Zifcakova L."/>
            <person name="Stursova M."/>
            <person name="Spatafora J.W."/>
            <person name="Tedersoo L."/>
            <person name="Vaario L.M."/>
            <person name="Yamada A."/>
            <person name="Yan M."/>
            <person name="Wang P."/>
            <person name="Xu J."/>
            <person name="Bruns T."/>
            <person name="Baldrian P."/>
            <person name="Vilgalys R."/>
            <person name="Dunand C."/>
            <person name="Henrissat B."/>
            <person name="Grigoriev I.V."/>
            <person name="Hibbett D."/>
            <person name="Nagy L.G."/>
            <person name="Martin F.M."/>
        </authorList>
    </citation>
    <scope>NUCLEOTIDE SEQUENCE</scope>
    <source>
        <strain evidence="1">BED1</strain>
    </source>
</reference>
<keyword evidence="2" id="KW-1185">Reference proteome</keyword>
<gene>
    <name evidence="1" type="ORF">L210DRAFT_3341775</name>
</gene>
<comment type="caution">
    <text evidence="1">The sequence shown here is derived from an EMBL/GenBank/DDBJ whole genome shotgun (WGS) entry which is preliminary data.</text>
</comment>
<dbReference type="AlphaFoldDB" id="A0AAD4GD16"/>
<feature type="non-terminal residue" evidence="1">
    <location>
        <position position="1"/>
    </location>
</feature>
<accession>A0AAD4GD16</accession>
<proteinExistence type="predicted"/>
<dbReference type="Proteomes" id="UP001194468">
    <property type="component" value="Unassembled WGS sequence"/>
</dbReference>
<name>A0AAD4GD16_BOLED</name>
<feature type="non-terminal residue" evidence="1">
    <location>
        <position position="63"/>
    </location>
</feature>
<sequence>VLVHHGFFPTTPSQPWMAVSVELLTFYCALFERSCDAVNALASALHTYYVRRGYRMVDKNVSL</sequence>
<evidence type="ECO:0000313" key="2">
    <source>
        <dbReference type="Proteomes" id="UP001194468"/>
    </source>
</evidence>
<organism evidence="1 2">
    <name type="scientific">Boletus edulis BED1</name>
    <dbReference type="NCBI Taxonomy" id="1328754"/>
    <lineage>
        <taxon>Eukaryota</taxon>
        <taxon>Fungi</taxon>
        <taxon>Dikarya</taxon>
        <taxon>Basidiomycota</taxon>
        <taxon>Agaricomycotina</taxon>
        <taxon>Agaricomycetes</taxon>
        <taxon>Agaricomycetidae</taxon>
        <taxon>Boletales</taxon>
        <taxon>Boletineae</taxon>
        <taxon>Boletaceae</taxon>
        <taxon>Boletoideae</taxon>
        <taxon>Boletus</taxon>
    </lineage>
</organism>
<protein>
    <submittedName>
        <fullName evidence="1">Uncharacterized protein</fullName>
    </submittedName>
</protein>
<reference evidence="1" key="1">
    <citation type="submission" date="2019-10" db="EMBL/GenBank/DDBJ databases">
        <authorList>
            <consortium name="DOE Joint Genome Institute"/>
            <person name="Kuo A."/>
            <person name="Miyauchi S."/>
            <person name="Kiss E."/>
            <person name="Drula E."/>
            <person name="Kohler A."/>
            <person name="Sanchez-Garcia M."/>
            <person name="Andreopoulos B."/>
            <person name="Barry K.W."/>
            <person name="Bonito G."/>
            <person name="Buee M."/>
            <person name="Carver A."/>
            <person name="Chen C."/>
            <person name="Cichocki N."/>
            <person name="Clum A."/>
            <person name="Culley D."/>
            <person name="Crous P.W."/>
            <person name="Fauchery L."/>
            <person name="Girlanda M."/>
            <person name="Hayes R."/>
            <person name="Keri Z."/>
            <person name="LaButti K."/>
            <person name="Lipzen A."/>
            <person name="Lombard V."/>
            <person name="Magnuson J."/>
            <person name="Maillard F."/>
            <person name="Morin E."/>
            <person name="Murat C."/>
            <person name="Nolan M."/>
            <person name="Ohm R."/>
            <person name="Pangilinan J."/>
            <person name="Pereira M."/>
            <person name="Perotto S."/>
            <person name="Peter M."/>
            <person name="Riley R."/>
            <person name="Sitrit Y."/>
            <person name="Stielow B."/>
            <person name="Szollosi G."/>
            <person name="Zifcakova L."/>
            <person name="Stursova M."/>
            <person name="Spatafora J.W."/>
            <person name="Tedersoo L."/>
            <person name="Vaario L.-M."/>
            <person name="Yamada A."/>
            <person name="Yan M."/>
            <person name="Wang P."/>
            <person name="Xu J."/>
            <person name="Bruns T."/>
            <person name="Baldrian P."/>
            <person name="Vilgalys R."/>
            <person name="Henrissat B."/>
            <person name="Grigoriev I.V."/>
            <person name="Hibbett D."/>
            <person name="Nagy L.G."/>
            <person name="Martin F.M."/>
        </authorList>
    </citation>
    <scope>NUCLEOTIDE SEQUENCE</scope>
    <source>
        <strain evidence="1">BED1</strain>
    </source>
</reference>
<evidence type="ECO:0000313" key="1">
    <source>
        <dbReference type="EMBL" id="KAF8437698.1"/>
    </source>
</evidence>